<protein>
    <submittedName>
        <fullName evidence="2">MOSC domain-containing protein</fullName>
    </submittedName>
</protein>
<keyword evidence="3" id="KW-1185">Reference proteome</keyword>
<evidence type="ECO:0000313" key="3">
    <source>
        <dbReference type="Proteomes" id="UP001200741"/>
    </source>
</evidence>
<dbReference type="InterPro" id="IPR005302">
    <property type="entry name" value="MoCF_Sase_C"/>
</dbReference>
<dbReference type="InterPro" id="IPR052353">
    <property type="entry name" value="Benzoxazolinone_Detox_Enz"/>
</dbReference>
<dbReference type="InterPro" id="IPR011037">
    <property type="entry name" value="Pyrv_Knase-like_insert_dom_sf"/>
</dbReference>
<dbReference type="PANTHER" id="PTHR30212:SF2">
    <property type="entry name" value="PROTEIN YIIM"/>
    <property type="match status" value="1"/>
</dbReference>
<gene>
    <name evidence="2" type="ORF">LXT13_15280</name>
</gene>
<reference evidence="2 3" key="1">
    <citation type="submission" date="2021-12" db="EMBL/GenBank/DDBJ databases">
        <title>Genome seq of P8.</title>
        <authorList>
            <person name="Seo T."/>
        </authorList>
    </citation>
    <scope>NUCLEOTIDE SEQUENCE [LARGE SCALE GENOMIC DNA]</scope>
    <source>
        <strain evidence="2 3">P8</strain>
    </source>
</reference>
<evidence type="ECO:0000313" key="2">
    <source>
        <dbReference type="EMBL" id="MCE4555769.1"/>
    </source>
</evidence>
<dbReference type="EMBL" id="JAJTWU010000005">
    <property type="protein sequence ID" value="MCE4555769.1"/>
    <property type="molecule type" value="Genomic_DNA"/>
</dbReference>
<dbReference type="RefSeq" id="WP_233372813.1">
    <property type="nucleotide sequence ID" value="NZ_JAJTWU010000005.1"/>
</dbReference>
<accession>A0ABS8XSS4</accession>
<feature type="domain" description="MOSC" evidence="1">
    <location>
        <begin position="29"/>
        <end position="168"/>
    </location>
</feature>
<dbReference type="SUPFAM" id="SSF50800">
    <property type="entry name" value="PK beta-barrel domain-like"/>
    <property type="match status" value="1"/>
</dbReference>
<proteinExistence type="predicted"/>
<dbReference type="PANTHER" id="PTHR30212">
    <property type="entry name" value="PROTEIN YIIM"/>
    <property type="match status" value="1"/>
</dbReference>
<dbReference type="PROSITE" id="PS51340">
    <property type="entry name" value="MOSC"/>
    <property type="match status" value="1"/>
</dbReference>
<dbReference type="Gene3D" id="2.40.33.20">
    <property type="entry name" value="PK beta-barrel domain-like"/>
    <property type="match status" value="1"/>
</dbReference>
<name>A0ABS8XSS4_9BURK</name>
<comment type="caution">
    <text evidence="2">The sequence shown here is derived from an EMBL/GenBank/DDBJ whole genome shotgun (WGS) entry which is preliminary data.</text>
</comment>
<organism evidence="2 3">
    <name type="scientific">Pelomonas cellulosilytica</name>
    <dbReference type="NCBI Taxonomy" id="2906762"/>
    <lineage>
        <taxon>Bacteria</taxon>
        <taxon>Pseudomonadati</taxon>
        <taxon>Pseudomonadota</taxon>
        <taxon>Betaproteobacteria</taxon>
        <taxon>Burkholderiales</taxon>
        <taxon>Sphaerotilaceae</taxon>
        <taxon>Roseateles</taxon>
    </lineage>
</organism>
<dbReference type="Proteomes" id="UP001200741">
    <property type="component" value="Unassembled WGS sequence"/>
</dbReference>
<dbReference type="Pfam" id="PF03473">
    <property type="entry name" value="MOSC"/>
    <property type="match status" value="1"/>
</dbReference>
<sequence length="188" mass="20531">MQLLSVNTAAVERFVATDGQSLHSAIRKRAREGSVAVQPLGLAGDAQADLSVHGGLSKAIYAYPHEHYAFWTTVRQQARVTGALQPGDMGENLTIMGLLETRVWIGDVLRFGDCELVVSEPRQPCFKFNAHMGFNQASKLMAQSGYCGFYLAVRREGTLAAGEDFELLPGPREVGIAELFKAKMRKSS</sequence>
<evidence type="ECO:0000259" key="1">
    <source>
        <dbReference type="PROSITE" id="PS51340"/>
    </source>
</evidence>